<name>A0A344TTC2_9BACT</name>
<dbReference type="KEGG" id="run:DR864_28945"/>
<dbReference type="Proteomes" id="UP000251993">
    <property type="component" value="Plasmid unnamed2"/>
</dbReference>
<accession>A0A344TTC2</accession>
<dbReference type="OrthoDB" id="9819846at2"/>
<organism evidence="2 3">
    <name type="scientific">Runella rosea</name>
    <dbReference type="NCBI Taxonomy" id="2259595"/>
    <lineage>
        <taxon>Bacteria</taxon>
        <taxon>Pseudomonadati</taxon>
        <taxon>Bacteroidota</taxon>
        <taxon>Cytophagia</taxon>
        <taxon>Cytophagales</taxon>
        <taxon>Spirosomataceae</taxon>
        <taxon>Runella</taxon>
    </lineage>
</organism>
<protein>
    <submittedName>
        <fullName evidence="2">Uncharacterized protein</fullName>
    </submittedName>
</protein>
<feature type="transmembrane region" description="Helical" evidence="1">
    <location>
        <begin position="114"/>
        <end position="138"/>
    </location>
</feature>
<geneLocation type="plasmid" evidence="2 3">
    <name>unnamed2</name>
</geneLocation>
<keyword evidence="1" id="KW-0812">Transmembrane</keyword>
<keyword evidence="1" id="KW-0472">Membrane</keyword>
<keyword evidence="3" id="KW-1185">Reference proteome</keyword>
<evidence type="ECO:0000313" key="2">
    <source>
        <dbReference type="EMBL" id="AXE21893.1"/>
    </source>
</evidence>
<feature type="transmembrane region" description="Helical" evidence="1">
    <location>
        <begin position="12"/>
        <end position="32"/>
    </location>
</feature>
<feature type="transmembrane region" description="Helical" evidence="1">
    <location>
        <begin position="182"/>
        <end position="200"/>
    </location>
</feature>
<feature type="transmembrane region" description="Helical" evidence="1">
    <location>
        <begin position="150"/>
        <end position="170"/>
    </location>
</feature>
<evidence type="ECO:0000313" key="3">
    <source>
        <dbReference type="Proteomes" id="UP000251993"/>
    </source>
</evidence>
<dbReference type="RefSeq" id="WP_114070633.1">
    <property type="nucleotide sequence ID" value="NZ_CP030852.1"/>
</dbReference>
<sequence>METNTLSKVLVRLPNLITLFFSLTLVTGFRLLNDRFHWNTAPSFDFTVWNDVLVVVSFLTTLFFIVTAWLGFSVLMERVPYQGSFNRFIFDTARFSALFPILMWSFLAESPHHFQLYVWALSTWHFAMTIWYVWPIVFNHSNRTGHSSDLNSHAIICAVYFVLGLAYYLLIKKRWETEPNDTLRIALVLVTLASIFFWSLNRLLGLQKRLVNEAAHKE</sequence>
<gene>
    <name evidence="2" type="ORF">DR864_28945</name>
</gene>
<dbReference type="AlphaFoldDB" id="A0A344TTC2"/>
<proteinExistence type="predicted"/>
<keyword evidence="1" id="KW-1133">Transmembrane helix</keyword>
<keyword evidence="2" id="KW-0614">Plasmid</keyword>
<evidence type="ECO:0000256" key="1">
    <source>
        <dbReference type="SAM" id="Phobius"/>
    </source>
</evidence>
<reference evidence="2 3" key="1">
    <citation type="submission" date="2018-07" db="EMBL/GenBank/DDBJ databases">
        <title>Genome sequencing of Runella.</title>
        <authorList>
            <person name="Baek M.-G."/>
            <person name="Yi H."/>
        </authorList>
    </citation>
    <scope>NUCLEOTIDE SEQUENCE [LARGE SCALE GENOMIC DNA]</scope>
    <source>
        <strain evidence="2 3">HYN0085</strain>
        <plasmid evidence="2 3">unnamed2</plasmid>
    </source>
</reference>
<feature type="transmembrane region" description="Helical" evidence="1">
    <location>
        <begin position="88"/>
        <end position="108"/>
    </location>
</feature>
<dbReference type="EMBL" id="CP030852">
    <property type="protein sequence ID" value="AXE21893.1"/>
    <property type="molecule type" value="Genomic_DNA"/>
</dbReference>
<feature type="transmembrane region" description="Helical" evidence="1">
    <location>
        <begin position="52"/>
        <end position="76"/>
    </location>
</feature>